<feature type="non-terminal residue" evidence="1">
    <location>
        <position position="1"/>
    </location>
</feature>
<dbReference type="Proteomes" id="UP000789920">
    <property type="component" value="Unassembled WGS sequence"/>
</dbReference>
<name>A0ACA9SXK3_9GLOM</name>
<gene>
    <name evidence="1" type="ORF">RPERSI_LOCUS35954</name>
</gene>
<reference evidence="1" key="1">
    <citation type="submission" date="2021-06" db="EMBL/GenBank/DDBJ databases">
        <authorList>
            <person name="Kallberg Y."/>
            <person name="Tangrot J."/>
            <person name="Rosling A."/>
        </authorList>
    </citation>
    <scope>NUCLEOTIDE SEQUENCE</scope>
    <source>
        <strain evidence="1">MA461A</strain>
    </source>
</reference>
<proteinExistence type="predicted"/>
<organism evidence="1 2">
    <name type="scientific">Racocetra persica</name>
    <dbReference type="NCBI Taxonomy" id="160502"/>
    <lineage>
        <taxon>Eukaryota</taxon>
        <taxon>Fungi</taxon>
        <taxon>Fungi incertae sedis</taxon>
        <taxon>Mucoromycota</taxon>
        <taxon>Glomeromycotina</taxon>
        <taxon>Glomeromycetes</taxon>
        <taxon>Diversisporales</taxon>
        <taxon>Gigasporaceae</taxon>
        <taxon>Racocetra</taxon>
    </lineage>
</organism>
<dbReference type="EMBL" id="CAJVQC010169410">
    <property type="protein sequence ID" value="CAG8850169.1"/>
    <property type="molecule type" value="Genomic_DNA"/>
</dbReference>
<accession>A0ACA9SXK3</accession>
<protein>
    <submittedName>
        <fullName evidence="1">23170_t:CDS:1</fullName>
    </submittedName>
</protein>
<sequence>NTKEKVVKTSDKKKSRENKKKDDVKVSLINIDISELYSTEHCDNKKNKIERDKNIILICYQNTDNIDDNKKGNT</sequence>
<keyword evidence="2" id="KW-1185">Reference proteome</keyword>
<evidence type="ECO:0000313" key="2">
    <source>
        <dbReference type="Proteomes" id="UP000789920"/>
    </source>
</evidence>
<evidence type="ECO:0000313" key="1">
    <source>
        <dbReference type="EMBL" id="CAG8850169.1"/>
    </source>
</evidence>
<comment type="caution">
    <text evidence="1">The sequence shown here is derived from an EMBL/GenBank/DDBJ whole genome shotgun (WGS) entry which is preliminary data.</text>
</comment>